<evidence type="ECO:0000259" key="2">
    <source>
        <dbReference type="Pfam" id="PF00534"/>
    </source>
</evidence>
<dbReference type="InterPro" id="IPR001296">
    <property type="entry name" value="Glyco_trans_1"/>
</dbReference>
<evidence type="ECO:0000256" key="1">
    <source>
        <dbReference type="ARBA" id="ARBA00022679"/>
    </source>
</evidence>
<reference evidence="3 4" key="1">
    <citation type="journal article" date="2021" name="Front. Microbiol.">
        <title>Aerobic Denitrification and Heterotrophic Sulfur Oxidation in the Genus Halomonas Revealed by Six Novel Species Characterizations and Genome-Based Analysis.</title>
        <authorList>
            <person name="Wang L."/>
            <person name="Shao Z."/>
        </authorList>
    </citation>
    <scope>NUCLEOTIDE SEQUENCE [LARGE SCALE GENOMIC DNA]</scope>
    <source>
        <strain evidence="3 4">MCCC 1A13718</strain>
    </source>
</reference>
<dbReference type="RefSeq" id="WP_209478051.1">
    <property type="nucleotide sequence ID" value="NZ_CP053383.1"/>
</dbReference>
<dbReference type="CDD" id="cd03809">
    <property type="entry name" value="GT4_MtfB-like"/>
    <property type="match status" value="2"/>
</dbReference>
<feature type="domain" description="Glycosyl transferase family 1" evidence="2">
    <location>
        <begin position="224"/>
        <end position="374"/>
    </location>
</feature>
<protein>
    <submittedName>
        <fullName evidence="3">Glycosyltransferase family 4 protein</fullName>
    </submittedName>
</protein>
<dbReference type="PANTHER" id="PTHR46401">
    <property type="entry name" value="GLYCOSYLTRANSFERASE WBBK-RELATED"/>
    <property type="match status" value="1"/>
</dbReference>
<organism evidence="3 4">
    <name type="scientific">Halomonas sulfidivorans</name>
    <dbReference type="NCBI Taxonomy" id="2733488"/>
    <lineage>
        <taxon>Bacteria</taxon>
        <taxon>Pseudomonadati</taxon>
        <taxon>Pseudomonadota</taxon>
        <taxon>Gammaproteobacteria</taxon>
        <taxon>Oceanospirillales</taxon>
        <taxon>Halomonadaceae</taxon>
        <taxon>Halomonas</taxon>
    </lineage>
</organism>
<name>A0ABX7WH70_9GAMM</name>
<gene>
    <name evidence="3" type="ORF">HNO53_09320</name>
</gene>
<sequence>MRIVIDMQGAQSESRFRGIGRYTMSVSKAIARNRGKHEVFLVLNGLFHDTIEPVRASFNGLLPQENILVWSSPGPVSESDRKNRWRREVAELIRERYIARLDPDIVLLTSLFEGYIDDAVVTVSDSSHFIISSILYDLIPLVNKDLYLKSNKGYAEFYKNKLEHLKKVDLFLAISSSSAREGGRVLSLPDETIVNISTACDPVFETIEITESAKVDFLSVFSITKPFILYAGGADERKNLHRLVRAYAKLPNSLRDEHQLVFVGQIHADKVAELRKTAKSAGLHEEDLIFVGHTTDLQLAYFYNLCSLFVIPSLHEGFGLPALEAMSCGAPTIGANATSIPEVIGRQDVLFDPYDEVSISNKITEVLSDIDFKNEIVVQGLKQCKKFSWDETARQVLLAFSKAEKNTRSSSNHEVSLSQLTSQVATLVPEQIKDSELVGIAYAINRIRSYGGDKQLFVDISELVQRDARTGVQRVTRSILKELLDSPPEGYLVRPVYSTIDMPGYRYAQQFVEHLNGRESCVVDELIEYRPGDIFLGLDLQHHTTRVQKNYLLSMRHEGVRVVFVVYDLLPIHFPHCWPSKHSVHDVHHEWLHTISHFDGAICISKAVANELFKWQSMNGPKRLRPFEINWFHLGADVSNSVPTKGLPENFNNVLEGLKRRPTFLAVGTLEPRKRQEQILDSFDLLWSKGIDSNLVVVGKQGWMVEELASKIHLHPELNKRLFWLEGISDEYLEKIYEVSSCLVAASEGEGFGLPLIEAAQHKLPIIARDIPVFREVARDFAFYFDSFEPEGLSLAIVEWLQLYKNDAHPRSDNMPWITWKQSAEQLKRALLGSKTFNAHSRDESKV</sequence>
<keyword evidence="1" id="KW-0808">Transferase</keyword>
<proteinExistence type="predicted"/>
<dbReference type="Gene3D" id="3.40.50.2000">
    <property type="entry name" value="Glycogen Phosphorylase B"/>
    <property type="match status" value="3"/>
</dbReference>
<dbReference type="PANTHER" id="PTHR46401:SF2">
    <property type="entry name" value="GLYCOSYLTRANSFERASE WBBK-RELATED"/>
    <property type="match status" value="1"/>
</dbReference>
<dbReference type="Pfam" id="PF00534">
    <property type="entry name" value="Glycos_transf_1"/>
    <property type="match status" value="2"/>
</dbReference>
<accession>A0ABX7WH70</accession>
<dbReference type="SUPFAM" id="SSF53756">
    <property type="entry name" value="UDP-Glycosyltransferase/glycogen phosphorylase"/>
    <property type="match status" value="2"/>
</dbReference>
<dbReference type="EMBL" id="CP053383">
    <property type="protein sequence ID" value="QTP58887.1"/>
    <property type="molecule type" value="Genomic_DNA"/>
</dbReference>
<evidence type="ECO:0000313" key="3">
    <source>
        <dbReference type="EMBL" id="QTP58887.1"/>
    </source>
</evidence>
<evidence type="ECO:0000313" key="4">
    <source>
        <dbReference type="Proteomes" id="UP000671845"/>
    </source>
</evidence>
<dbReference type="Proteomes" id="UP000671845">
    <property type="component" value="Chromosome"/>
</dbReference>
<feature type="domain" description="Glycosyl transferase family 1" evidence="2">
    <location>
        <begin position="659"/>
        <end position="806"/>
    </location>
</feature>
<keyword evidence="4" id="KW-1185">Reference proteome</keyword>